<dbReference type="InterPro" id="IPR011990">
    <property type="entry name" value="TPR-like_helical_dom_sf"/>
</dbReference>
<gene>
    <name evidence="9" type="ORF">SAMN05660477_01277</name>
</gene>
<organism evidence="9 10">
    <name type="scientific">Soonwooa buanensis</name>
    <dbReference type="NCBI Taxonomy" id="619805"/>
    <lineage>
        <taxon>Bacteria</taxon>
        <taxon>Pseudomonadati</taxon>
        <taxon>Bacteroidota</taxon>
        <taxon>Flavobacteriia</taxon>
        <taxon>Flavobacteriales</taxon>
        <taxon>Weeksellaceae</taxon>
        <taxon>Chryseobacterium group</taxon>
        <taxon>Soonwooa</taxon>
    </lineage>
</organism>
<comment type="subcellular location">
    <subcellularLocation>
        <location evidence="1">Cell outer membrane</location>
    </subcellularLocation>
</comment>
<evidence type="ECO:0000259" key="8">
    <source>
        <dbReference type="Pfam" id="PF14322"/>
    </source>
</evidence>
<keyword evidence="10" id="KW-1185">Reference proteome</keyword>
<accession>A0A1T5ECH3</accession>
<dbReference type="Proteomes" id="UP000191112">
    <property type="component" value="Unassembled WGS sequence"/>
</dbReference>
<dbReference type="AlphaFoldDB" id="A0A1T5ECH3"/>
<dbReference type="PROSITE" id="PS51257">
    <property type="entry name" value="PROKAR_LIPOPROTEIN"/>
    <property type="match status" value="1"/>
</dbReference>
<comment type="similarity">
    <text evidence="2">Belongs to the SusD family.</text>
</comment>
<evidence type="ECO:0000256" key="4">
    <source>
        <dbReference type="ARBA" id="ARBA00023136"/>
    </source>
</evidence>
<dbReference type="GO" id="GO:0009279">
    <property type="term" value="C:cell outer membrane"/>
    <property type="evidence" value="ECO:0007669"/>
    <property type="project" value="UniProtKB-SubCell"/>
</dbReference>
<evidence type="ECO:0000256" key="2">
    <source>
        <dbReference type="ARBA" id="ARBA00006275"/>
    </source>
</evidence>
<dbReference type="InterPro" id="IPR012944">
    <property type="entry name" value="SusD_RagB_dom"/>
</dbReference>
<evidence type="ECO:0000256" key="5">
    <source>
        <dbReference type="ARBA" id="ARBA00023237"/>
    </source>
</evidence>
<evidence type="ECO:0000256" key="3">
    <source>
        <dbReference type="ARBA" id="ARBA00022729"/>
    </source>
</evidence>
<sequence length="495" mass="54148">MNKTIKIGILSLIVGLGAVSCSDDFVEREFHQQVEQGPLKTVNEMQAFVMGGYASMRSPYYYGADFLAYGEVRSDEMISNLAGGYYTNVFNYTMLSNDPYATNTYNKIYELVAKANIVINTDVKTLSGSDLDREDALFYQGQAYGLRAIAFFDALRLYGQKYIPDGTGLGVVLPLKYDPKALQPRATIAQTEAQIEADFAKAIELMDGGQTGVTELSTNALKAMMSRFYLYKGDYAKVRSLSNDLLGKYTVVASNTLQTSFRFVMNGAAPNSIFELAVGLNASLSTSSYRHRLNPYGYGNIVVNASTANLYADNDARKTLITANGGQRYLSFGNTAAGSFGKYTQPQGADNIKMIRYEEILLNAVEAELKGGDATKALEYYKNLIANRLLPIAKKDADGNPVLDAAGNPVMVSGEEQANAITSVDISMLKKERMKELLGEGLRQWDLRRWGDAVPRPEGAAIGKDPNHAAFPIPRTETDIANTPVLPNPGYDNSK</sequence>
<evidence type="ECO:0000256" key="1">
    <source>
        <dbReference type="ARBA" id="ARBA00004442"/>
    </source>
</evidence>
<dbReference type="OrthoDB" id="630434at2"/>
<dbReference type="Pfam" id="PF14322">
    <property type="entry name" value="SusD-like_3"/>
    <property type="match status" value="1"/>
</dbReference>
<evidence type="ECO:0000256" key="6">
    <source>
        <dbReference type="SAM" id="MobiDB-lite"/>
    </source>
</evidence>
<protein>
    <submittedName>
        <fullName evidence="9">SusD family protein</fullName>
    </submittedName>
</protein>
<proteinExistence type="inferred from homology"/>
<dbReference type="Gene3D" id="1.25.40.900">
    <property type="match status" value="1"/>
</dbReference>
<dbReference type="Gene3D" id="1.25.40.390">
    <property type="match status" value="1"/>
</dbReference>
<evidence type="ECO:0000259" key="7">
    <source>
        <dbReference type="Pfam" id="PF07980"/>
    </source>
</evidence>
<dbReference type="InterPro" id="IPR033985">
    <property type="entry name" value="SusD-like_N"/>
</dbReference>
<dbReference type="Gene3D" id="2.20.20.130">
    <property type="match status" value="1"/>
</dbReference>
<keyword evidence="5" id="KW-0998">Cell outer membrane</keyword>
<feature type="region of interest" description="Disordered" evidence="6">
    <location>
        <begin position="458"/>
        <end position="495"/>
    </location>
</feature>
<dbReference type="STRING" id="619805.SAMN05660477_01277"/>
<dbReference type="EMBL" id="FUYZ01000003">
    <property type="protein sequence ID" value="SKB81509.1"/>
    <property type="molecule type" value="Genomic_DNA"/>
</dbReference>
<dbReference type="Pfam" id="PF07980">
    <property type="entry name" value="SusD_RagB"/>
    <property type="match status" value="1"/>
</dbReference>
<dbReference type="SUPFAM" id="SSF48452">
    <property type="entry name" value="TPR-like"/>
    <property type="match status" value="1"/>
</dbReference>
<dbReference type="RefSeq" id="WP_079666541.1">
    <property type="nucleotide sequence ID" value="NZ_FUYZ01000003.1"/>
</dbReference>
<keyword evidence="4" id="KW-0472">Membrane</keyword>
<evidence type="ECO:0000313" key="9">
    <source>
        <dbReference type="EMBL" id="SKB81509.1"/>
    </source>
</evidence>
<feature type="domain" description="SusD-like N-terminal" evidence="8">
    <location>
        <begin position="89"/>
        <end position="230"/>
    </location>
</feature>
<name>A0A1T5ECH3_9FLAO</name>
<reference evidence="9 10" key="1">
    <citation type="submission" date="2017-02" db="EMBL/GenBank/DDBJ databases">
        <authorList>
            <person name="Peterson S.W."/>
        </authorList>
    </citation>
    <scope>NUCLEOTIDE SEQUENCE [LARGE SCALE GENOMIC DNA]</scope>
    <source>
        <strain evidence="9 10">DSM 22323</strain>
    </source>
</reference>
<keyword evidence="3" id="KW-0732">Signal</keyword>
<feature type="domain" description="RagB/SusD" evidence="7">
    <location>
        <begin position="337"/>
        <end position="453"/>
    </location>
</feature>
<evidence type="ECO:0000313" key="10">
    <source>
        <dbReference type="Proteomes" id="UP000191112"/>
    </source>
</evidence>